<evidence type="ECO:0000313" key="4">
    <source>
        <dbReference type="Proteomes" id="UP001078443"/>
    </source>
</evidence>
<keyword evidence="2" id="KW-0732">Signal</keyword>
<protein>
    <recommendedName>
        <fullName evidence="5">MORN repeat protein</fullName>
    </recommendedName>
</protein>
<feature type="signal peptide" evidence="2">
    <location>
        <begin position="1"/>
        <end position="26"/>
    </location>
</feature>
<keyword evidence="4" id="KW-1185">Reference proteome</keyword>
<dbReference type="Gene3D" id="2.20.110.10">
    <property type="entry name" value="Histone H3 K4-specific methyltransferase SET7/9 N-terminal domain"/>
    <property type="match status" value="7"/>
</dbReference>
<dbReference type="PANTHER" id="PTHR43215:SF14">
    <property type="entry name" value="RADIAL SPOKE HEAD 1 HOMOLOG"/>
    <property type="match status" value="1"/>
</dbReference>
<accession>A0ABT4D3R2</accession>
<organism evidence="3 4">
    <name type="scientific">Clostridium aestuarii</name>
    <dbReference type="NCBI Taxonomy" id="338193"/>
    <lineage>
        <taxon>Bacteria</taxon>
        <taxon>Bacillati</taxon>
        <taxon>Bacillota</taxon>
        <taxon>Clostridia</taxon>
        <taxon>Eubacteriales</taxon>
        <taxon>Clostridiaceae</taxon>
        <taxon>Clostridium</taxon>
    </lineage>
</organism>
<feature type="chain" id="PRO_5045367977" description="MORN repeat protein" evidence="2">
    <location>
        <begin position="27"/>
        <end position="790"/>
    </location>
</feature>
<dbReference type="Proteomes" id="UP001078443">
    <property type="component" value="Unassembled WGS sequence"/>
</dbReference>
<keyword evidence="1" id="KW-0677">Repeat</keyword>
<dbReference type="EMBL" id="JAPQER010000014">
    <property type="protein sequence ID" value="MCY6485878.1"/>
    <property type="molecule type" value="Genomic_DNA"/>
</dbReference>
<dbReference type="SMART" id="SM00698">
    <property type="entry name" value="MORN"/>
    <property type="match status" value="10"/>
</dbReference>
<dbReference type="PANTHER" id="PTHR43215">
    <property type="entry name" value="RADIAL SPOKE HEAD 1 HOMOLOG"/>
    <property type="match status" value="1"/>
</dbReference>
<proteinExistence type="predicted"/>
<evidence type="ECO:0000313" key="3">
    <source>
        <dbReference type="EMBL" id="MCY6485878.1"/>
    </source>
</evidence>
<dbReference type="Pfam" id="PF02493">
    <property type="entry name" value="MORN"/>
    <property type="match status" value="11"/>
</dbReference>
<evidence type="ECO:0000256" key="2">
    <source>
        <dbReference type="SAM" id="SignalP"/>
    </source>
</evidence>
<dbReference type="InterPro" id="IPR003409">
    <property type="entry name" value="MORN"/>
</dbReference>
<dbReference type="RefSeq" id="WP_268042613.1">
    <property type="nucleotide sequence ID" value="NZ_JAPQER010000014.1"/>
</dbReference>
<dbReference type="SUPFAM" id="SSF82185">
    <property type="entry name" value="Histone H3 K4-specific methyltransferase SET7/9 N-terminal domain"/>
    <property type="match status" value="6"/>
</dbReference>
<evidence type="ECO:0000256" key="1">
    <source>
        <dbReference type="ARBA" id="ARBA00022737"/>
    </source>
</evidence>
<gene>
    <name evidence="3" type="ORF">OW763_16325</name>
</gene>
<evidence type="ECO:0008006" key="5">
    <source>
        <dbReference type="Google" id="ProtNLM"/>
    </source>
</evidence>
<sequence length="790" mass="87947">MKNKFKHLSVIFLMLIFLFSSTSVTAYGQGNNSLTEKVATTKSIAYNGGWTYFGMVDKNEKPTHQGIWKQENGTIYAGSNVNGKIEGMEHYVSQIGDQYLGKFKNSQLDSGIMVYNNGEVYAGSWIKNQKQGDAIYIDTQGNTYKSKWENDKLISKTPINNCVINVVKYNNGIYYGEVSPKKIPNGNGIFKYNNGSIYAGSFNNGNIDGFGHFIYEDGNQYLGGFSNGKRSGVGTMVYTDNTMFFGRWKDDKRYDGTLVYPNGTTYLDKWVNNMPLGKGGFTKFENGKFVGQNVAQNVRISTNNNGYTYGGEINLKNKSHGKGIAIMPLSKVTMIMAGDFTDGGNSGYTHQAFSDGSQYLGNVKDALSNGYGMNLYTDGVFYAGNWKENKRNGDGVIINRDGKIYKVTFVNGVAKGGTLLNNSSIKRLTFNNGWIYYGEVNSNNRPNGKGIMKNENGTVYAGDFVNGYISGYGHYIFPNGCQYLGEFYNNKFEGKGMMLFDKDTIYYGYWRNNVKQGQGNIISSNGIVYHDTWNNGKSSGKGDYIPLFDTYIKQIAVSGIIKTIRYENGFVYKGLVNQQGKPNGRGRLTFADGFEYEGDFKNGIMDGYGKMTFASGYIYEGEWKNNKRNGKGKLISPEGKSIELIWKDNHPAAQTNGNAIQNIIKDNIENKIKDSLLQKVNKYGDIADGIDQAMNGKNTVEILTDKLIPNEISDILGIDKGKVGKTIKNAGNDVLKEVMGEGNFKKVNKFIGDTRDTIKPTYNKVKHEVNKATKSIENVGKKVINKIKFW</sequence>
<reference evidence="3" key="1">
    <citation type="submission" date="2022-12" db="EMBL/GenBank/DDBJ databases">
        <authorList>
            <person name="Wang J."/>
        </authorList>
    </citation>
    <scope>NUCLEOTIDE SEQUENCE</scope>
    <source>
        <strain evidence="3">HY-45-18</strain>
    </source>
</reference>
<name>A0ABT4D3R2_9CLOT</name>
<comment type="caution">
    <text evidence="3">The sequence shown here is derived from an EMBL/GenBank/DDBJ whole genome shotgun (WGS) entry which is preliminary data.</text>
</comment>